<comment type="similarity">
    <text evidence="2">Belongs to the NADH:flavin oxidoreductase/NADH oxidase family.</text>
</comment>
<dbReference type="Gene3D" id="3.20.20.70">
    <property type="entry name" value="Aldolase class I"/>
    <property type="match status" value="1"/>
</dbReference>
<evidence type="ECO:0000256" key="3">
    <source>
        <dbReference type="ARBA" id="ARBA00023002"/>
    </source>
</evidence>
<dbReference type="GO" id="GO:0016628">
    <property type="term" value="F:oxidoreductase activity, acting on the CH-CH group of donors, NAD or NADP as acceptor"/>
    <property type="evidence" value="ECO:0007669"/>
    <property type="project" value="UniProtKB-ARBA"/>
</dbReference>
<dbReference type="GO" id="GO:0005829">
    <property type="term" value="C:cytosol"/>
    <property type="evidence" value="ECO:0007669"/>
    <property type="project" value="UniProtKB-ARBA"/>
</dbReference>
<dbReference type="InterPro" id="IPR013785">
    <property type="entry name" value="Aldolase_TIM"/>
</dbReference>
<dbReference type="PANTHER" id="PTHR22893:SF91">
    <property type="entry name" value="NADPH DEHYDROGENASE 2-RELATED"/>
    <property type="match status" value="1"/>
</dbReference>
<evidence type="ECO:0000313" key="5">
    <source>
        <dbReference type="EMBL" id="OWS71553.1"/>
    </source>
</evidence>
<evidence type="ECO:0000313" key="6">
    <source>
        <dbReference type="Proteomes" id="UP000198104"/>
    </source>
</evidence>
<dbReference type="PANTHER" id="PTHR22893">
    <property type="entry name" value="NADH OXIDOREDUCTASE-RELATED"/>
    <property type="match status" value="1"/>
</dbReference>
<keyword evidence="6" id="KW-1185">Reference proteome</keyword>
<dbReference type="AlphaFoldDB" id="A0A254PYC1"/>
<evidence type="ECO:0000256" key="2">
    <source>
        <dbReference type="ARBA" id="ARBA00005979"/>
    </source>
</evidence>
<reference evidence="5 6" key="1">
    <citation type="submission" date="2017-05" db="EMBL/GenBank/DDBJ databases">
        <title>Polynucleobacter sp. MWH-K35W1 isolated from the permanently anoxic monimolimnion of a meromictic lake.</title>
        <authorList>
            <person name="Hahn M.W."/>
        </authorList>
    </citation>
    <scope>NUCLEOTIDE SEQUENCE [LARGE SCALE GENOMIC DNA]</scope>
    <source>
        <strain evidence="5 6">MWH-K35W1</strain>
    </source>
</reference>
<evidence type="ECO:0000256" key="1">
    <source>
        <dbReference type="ARBA" id="ARBA00001917"/>
    </source>
</evidence>
<comment type="cofactor">
    <cofactor evidence="1">
        <name>FMN</name>
        <dbReference type="ChEBI" id="CHEBI:58210"/>
    </cofactor>
</comment>
<gene>
    <name evidence="5" type="ORF">CBI30_05505</name>
</gene>
<protein>
    <submittedName>
        <fullName evidence="5">Alkene reductase</fullName>
    </submittedName>
</protein>
<dbReference type="InterPro" id="IPR045247">
    <property type="entry name" value="Oye-like"/>
</dbReference>
<dbReference type="RefSeq" id="WP_088527323.1">
    <property type="nucleotide sequence ID" value="NZ_NGUO01000009.1"/>
</dbReference>
<dbReference type="InterPro" id="IPR001155">
    <property type="entry name" value="OxRdtase_FMN_N"/>
</dbReference>
<dbReference type="GO" id="GO:0010181">
    <property type="term" value="F:FMN binding"/>
    <property type="evidence" value="ECO:0007669"/>
    <property type="project" value="InterPro"/>
</dbReference>
<dbReference type="EMBL" id="NGUO01000009">
    <property type="protein sequence ID" value="OWS71553.1"/>
    <property type="molecule type" value="Genomic_DNA"/>
</dbReference>
<keyword evidence="3" id="KW-0560">Oxidoreductase</keyword>
<comment type="caution">
    <text evidence="5">The sequence shown here is derived from an EMBL/GenBank/DDBJ whole genome shotgun (WGS) entry which is preliminary data.</text>
</comment>
<evidence type="ECO:0000259" key="4">
    <source>
        <dbReference type="Pfam" id="PF00724"/>
    </source>
</evidence>
<name>A0A254PYC1_9BURK</name>
<dbReference type="Pfam" id="PF00724">
    <property type="entry name" value="Oxidored_FMN"/>
    <property type="match status" value="1"/>
</dbReference>
<sequence>MSGKEIMFTPIKLGAIELKNRLVMAPLTRMRAIAGEVPHPLAKTYYSQRAGAGLIISEATQIAPIGQGYPATPGIYSAAQTVAWKEIVEAVHSKGGKIVAQLWHVGRISHSSLHPEQGLPEAPSAIAPAGQTYGADWKLHDYEAPKAMTSEDIARLLTDFELAAKNAKTAGFDGIEIHSANGYLLDQFLQDQTNQRTDEYGGSIDNRMRLLGEVIESIAKVYPSDRIGVRLSPYGSFNDMGDSDPIALFNAVIQKLNGYQLAYVHMIEPRSTSAGGNDQVNVEAPITSEIFRAAYQGKFISAGGYDQAMGEAVLDAGLADAVAYGRLYIANPDLAERFEQGAPLNPYDRATFYGGAEVGYTDYPAL</sequence>
<proteinExistence type="inferred from homology"/>
<feature type="domain" description="NADH:flavin oxidoreductase/NADH oxidase N-terminal" evidence="4">
    <location>
        <begin position="7"/>
        <end position="345"/>
    </location>
</feature>
<dbReference type="SUPFAM" id="SSF51395">
    <property type="entry name" value="FMN-linked oxidoreductases"/>
    <property type="match status" value="1"/>
</dbReference>
<dbReference type="FunFam" id="3.20.20.70:FF:000059">
    <property type="entry name" value="N-ethylmaleimide reductase, FMN-linked"/>
    <property type="match status" value="1"/>
</dbReference>
<organism evidence="5 6">
    <name type="scientific">Polynucleobacter aenigmaticus</name>
    <dbReference type="NCBI Taxonomy" id="1743164"/>
    <lineage>
        <taxon>Bacteria</taxon>
        <taxon>Pseudomonadati</taxon>
        <taxon>Pseudomonadota</taxon>
        <taxon>Betaproteobacteria</taxon>
        <taxon>Burkholderiales</taxon>
        <taxon>Burkholderiaceae</taxon>
        <taxon>Polynucleobacter</taxon>
    </lineage>
</organism>
<dbReference type="CDD" id="cd02933">
    <property type="entry name" value="OYE_like_FMN"/>
    <property type="match status" value="1"/>
</dbReference>
<dbReference type="OrthoDB" id="8985337at2"/>
<accession>A0A254PYC1</accession>
<dbReference type="Proteomes" id="UP000198104">
    <property type="component" value="Unassembled WGS sequence"/>
</dbReference>